<dbReference type="InterPro" id="IPR007505">
    <property type="entry name" value="PDDEXK_7"/>
</dbReference>
<protein>
    <submittedName>
        <fullName evidence="1">PD-(D/E)XK nuclease superfamily protein</fullName>
    </submittedName>
</protein>
<dbReference type="AlphaFoldDB" id="A0A1H9PQJ0"/>
<dbReference type="Proteomes" id="UP000198948">
    <property type="component" value="Unassembled WGS sequence"/>
</dbReference>
<accession>A0A1H9PQJ0</accession>
<evidence type="ECO:0000313" key="2">
    <source>
        <dbReference type="Proteomes" id="UP000198948"/>
    </source>
</evidence>
<name>A0A1H9PQJ0_9LACT</name>
<dbReference type="EMBL" id="FOHA01000001">
    <property type="protein sequence ID" value="SER50398.1"/>
    <property type="molecule type" value="Genomic_DNA"/>
</dbReference>
<organism evidence="1 2">
    <name type="scientific">Isobaculum melis</name>
    <dbReference type="NCBI Taxonomy" id="142588"/>
    <lineage>
        <taxon>Bacteria</taxon>
        <taxon>Bacillati</taxon>
        <taxon>Bacillota</taxon>
        <taxon>Bacilli</taxon>
        <taxon>Lactobacillales</taxon>
        <taxon>Carnobacteriaceae</taxon>
        <taxon>Isobaculum</taxon>
    </lineage>
</organism>
<dbReference type="RefSeq" id="WP_177165615.1">
    <property type="nucleotide sequence ID" value="NZ_FOHA01000001.1"/>
</dbReference>
<keyword evidence="2" id="KW-1185">Reference proteome</keyword>
<gene>
    <name evidence="1" type="ORF">SAMN04488559_10169</name>
</gene>
<evidence type="ECO:0000313" key="1">
    <source>
        <dbReference type="EMBL" id="SER50398.1"/>
    </source>
</evidence>
<dbReference type="STRING" id="142588.SAMN04488559_10169"/>
<reference evidence="1 2" key="1">
    <citation type="submission" date="2016-10" db="EMBL/GenBank/DDBJ databases">
        <authorList>
            <person name="de Groot N.N."/>
        </authorList>
    </citation>
    <scope>NUCLEOTIDE SEQUENCE [LARGE SCALE GENOMIC DNA]</scope>
    <source>
        <strain evidence="1 2">DSM 13760</strain>
    </source>
</reference>
<dbReference type="Pfam" id="PF04411">
    <property type="entry name" value="PDDEXK_7"/>
    <property type="match status" value="1"/>
</dbReference>
<sequence length="598" mass="70871">MDLPFSLKFHIGTKENTYVEEVLFSRDESFFMDFNPFKVKEFSELSFVFNSSNEKVKLYIPELDDYLIETQLEDEYGGSYYEPTNKEVIIFNYQQGKTIPLIPGYYFLFVETETETFYSQFEVIPKDLEQSNWVKMRDEIENIVGGLAVDFISKKNSQRKIIDADLFQQNYIFQRIQNMIKDIPQAIISLESLKKEAKYKITKHYSWNPIGSKNLVDQKTIWQLQIHPEKRGLLYTPNRIIVYDVIENQWVKLILMHFKRFSLLADEYLENVIQSVMEEKNNSDAFNYRRSESEKIYNTQSYETRIESLKRNQNQIKHFQAYILEFLHSSVMKNVTSKRPNHVPKSLVLNPKYNSIYKMYLNNIRNTINLNFSPSYQYYWKRTDVLYEIWCYTKVIKSILALDFIPISGWIFENNSLSQELPFLRDGTNVVFKKADIKINLVFNESMKKESFTNTLEVPVKTSSVRNKPDIRLDIIVDERNYIGSLIFEVKYKKLVNILYKDDRKQRQQLMSYKQNTMSGILAFPEVLMRSLQTVAAVIALYPSDEKGNMVPKYFANEGIYFCLLNPSFDETELSDKIDKNLKERIDLFKSFGRRNEN</sequence>
<proteinExistence type="predicted"/>